<dbReference type="EC" id="2.7.1.23" evidence="6"/>
<sequence length="291" mass="32230">MKITQHNQLLSAITCVGLTSKPNDASLRIFVDEIRGALHRRGVSLLIDEVSAQTLGLEGTPFDTMCARSDFLISLGGDGTLISLCRRSFAYHKPVLGIYAGQLGFLTDIQTEEISPFIEGLFTGNYRIDTRMMLEVSLHAKGHIQKAVAFNDVVVSRSKISHMSTVRAYVDGHLFNTYYGDGVIVSTPTGSTAYNLSAGGPLLYPLTEALILTPICPHSLTQRPLVLPVDFEISLESEDDTVVVIDGQETYSMNDFDRISVKIAKKGARLIHRLEHDYFDVLKKKLRWGHM</sequence>
<feature type="binding site" evidence="6">
    <location>
        <begin position="151"/>
        <end position="152"/>
    </location>
    <ligand>
        <name>NAD(+)</name>
        <dbReference type="ChEBI" id="CHEBI:57540"/>
    </ligand>
</feature>
<dbReference type="PANTHER" id="PTHR20275">
    <property type="entry name" value="NAD KINASE"/>
    <property type="match status" value="1"/>
</dbReference>
<keyword evidence="6" id="KW-0067">ATP-binding</keyword>
<dbReference type="HAMAP" id="MF_00361">
    <property type="entry name" value="NAD_kinase"/>
    <property type="match status" value="1"/>
</dbReference>
<evidence type="ECO:0000256" key="2">
    <source>
        <dbReference type="ARBA" id="ARBA00022777"/>
    </source>
</evidence>
<evidence type="ECO:0000256" key="4">
    <source>
        <dbReference type="ARBA" id="ARBA00023027"/>
    </source>
</evidence>
<feature type="binding site" evidence="6">
    <location>
        <position position="248"/>
    </location>
    <ligand>
        <name>NAD(+)</name>
        <dbReference type="ChEBI" id="CHEBI:57540"/>
    </ligand>
</feature>
<keyword evidence="6" id="KW-0963">Cytoplasm</keyword>
<dbReference type="PANTHER" id="PTHR20275:SF0">
    <property type="entry name" value="NAD KINASE"/>
    <property type="match status" value="1"/>
</dbReference>
<dbReference type="InterPro" id="IPR017438">
    <property type="entry name" value="ATP-NAD_kinase_N"/>
</dbReference>
<evidence type="ECO:0000256" key="6">
    <source>
        <dbReference type="HAMAP-Rule" id="MF_00361"/>
    </source>
</evidence>
<gene>
    <name evidence="6" type="primary">nadK</name>
    <name evidence="7" type="ORF">CFH80_04915</name>
</gene>
<feature type="binding site" evidence="6">
    <location>
        <position position="181"/>
    </location>
    <ligand>
        <name>NAD(+)</name>
        <dbReference type="ChEBI" id="CHEBI:57540"/>
    </ligand>
</feature>
<dbReference type="Gene3D" id="3.40.50.10330">
    <property type="entry name" value="Probable inorganic polyphosphate/atp-NAD kinase, domain 1"/>
    <property type="match status" value="1"/>
</dbReference>
<organism evidence="7 8">
    <name type="scientific">Sulfurospirillum cavolei</name>
    <dbReference type="NCBI Taxonomy" id="366522"/>
    <lineage>
        <taxon>Bacteria</taxon>
        <taxon>Pseudomonadati</taxon>
        <taxon>Campylobacterota</taxon>
        <taxon>Epsilonproteobacteria</taxon>
        <taxon>Campylobacterales</taxon>
        <taxon>Sulfurospirillaceae</taxon>
        <taxon>Sulfurospirillum</taxon>
    </lineage>
</organism>
<keyword evidence="2 6" id="KW-0418">Kinase</keyword>
<dbReference type="EMBL" id="DLUG01000133">
    <property type="protein sequence ID" value="DAB36432.1"/>
    <property type="molecule type" value="Genomic_DNA"/>
</dbReference>
<dbReference type="STRING" id="366522.GCA_001548055_02016"/>
<name>A0A2D3W4Y7_9BACT</name>
<dbReference type="InterPro" id="IPR002504">
    <property type="entry name" value="NADK"/>
</dbReference>
<comment type="caution">
    <text evidence="7">The sequence shown here is derived from an EMBL/GenBank/DDBJ whole genome shotgun (WGS) entry which is preliminary data.</text>
</comment>
<keyword evidence="4 6" id="KW-0520">NAD</keyword>
<dbReference type="GO" id="GO:0051287">
    <property type="term" value="F:NAD binding"/>
    <property type="evidence" value="ECO:0007669"/>
    <property type="project" value="UniProtKB-ARBA"/>
</dbReference>
<dbReference type="Pfam" id="PF01513">
    <property type="entry name" value="NAD_kinase"/>
    <property type="match status" value="1"/>
</dbReference>
<dbReference type="Proteomes" id="UP000231638">
    <property type="component" value="Unassembled WGS sequence"/>
</dbReference>
<protein>
    <recommendedName>
        <fullName evidence="6">NAD kinase</fullName>
        <ecNumber evidence="6">2.7.1.23</ecNumber>
    </recommendedName>
    <alternativeName>
        <fullName evidence="6">ATP-dependent NAD kinase</fullName>
    </alternativeName>
</protein>
<dbReference type="SUPFAM" id="SSF111331">
    <property type="entry name" value="NAD kinase/diacylglycerol kinase-like"/>
    <property type="match status" value="1"/>
</dbReference>
<accession>A0A2D3W4Y7</accession>
<dbReference type="GO" id="GO:0005524">
    <property type="term" value="F:ATP binding"/>
    <property type="evidence" value="ECO:0007669"/>
    <property type="project" value="UniProtKB-KW"/>
</dbReference>
<feature type="binding site" evidence="6">
    <location>
        <position position="162"/>
    </location>
    <ligand>
        <name>NAD(+)</name>
        <dbReference type="ChEBI" id="CHEBI:57540"/>
    </ligand>
</feature>
<dbReference type="GO" id="GO:0019674">
    <property type="term" value="P:NAD+ metabolic process"/>
    <property type="evidence" value="ECO:0007669"/>
    <property type="project" value="InterPro"/>
</dbReference>
<keyword evidence="3 6" id="KW-0521">NADP</keyword>
<comment type="function">
    <text evidence="6">Involved in the regulation of the intracellular balance of NAD and NADP, and is a key enzyme in the biosynthesis of NADP. Catalyzes specifically the phosphorylation on 2'-hydroxyl of the adenosine moiety of NAD to yield NADP.</text>
</comment>
<evidence type="ECO:0000256" key="1">
    <source>
        <dbReference type="ARBA" id="ARBA00022679"/>
    </source>
</evidence>
<dbReference type="Gene3D" id="2.60.200.30">
    <property type="entry name" value="Probable inorganic polyphosphate/atp-NAD kinase, domain 2"/>
    <property type="match status" value="1"/>
</dbReference>
<keyword evidence="6" id="KW-0547">Nucleotide-binding</keyword>
<comment type="cofactor">
    <cofactor evidence="6">
        <name>a divalent metal cation</name>
        <dbReference type="ChEBI" id="CHEBI:60240"/>
    </cofactor>
</comment>
<comment type="caution">
    <text evidence="6">Lacks conserved residue(s) required for the propagation of feature annotation.</text>
</comment>
<dbReference type="AlphaFoldDB" id="A0A2D3W4Y7"/>
<proteinExistence type="inferred from homology"/>
<dbReference type="InterPro" id="IPR017437">
    <property type="entry name" value="ATP-NAD_kinase_PpnK-typ_C"/>
</dbReference>
<comment type="catalytic activity">
    <reaction evidence="5 6">
        <text>NAD(+) + ATP = ADP + NADP(+) + H(+)</text>
        <dbReference type="Rhea" id="RHEA:18629"/>
        <dbReference type="ChEBI" id="CHEBI:15378"/>
        <dbReference type="ChEBI" id="CHEBI:30616"/>
        <dbReference type="ChEBI" id="CHEBI:57540"/>
        <dbReference type="ChEBI" id="CHEBI:58349"/>
        <dbReference type="ChEBI" id="CHEBI:456216"/>
        <dbReference type="EC" id="2.7.1.23"/>
    </reaction>
</comment>
<evidence type="ECO:0000313" key="8">
    <source>
        <dbReference type="Proteomes" id="UP000231638"/>
    </source>
</evidence>
<comment type="similarity">
    <text evidence="6">Belongs to the NAD kinase family.</text>
</comment>
<dbReference type="GO" id="GO:0046872">
    <property type="term" value="F:metal ion binding"/>
    <property type="evidence" value="ECO:0007669"/>
    <property type="project" value="UniProtKB-UniRule"/>
</dbReference>
<dbReference type="InterPro" id="IPR016064">
    <property type="entry name" value="NAD/diacylglycerol_kinase_sf"/>
</dbReference>
<evidence type="ECO:0000256" key="3">
    <source>
        <dbReference type="ARBA" id="ARBA00022857"/>
    </source>
</evidence>
<feature type="binding site" evidence="6">
    <location>
        <begin position="78"/>
        <end position="79"/>
    </location>
    <ligand>
        <name>NAD(+)</name>
        <dbReference type="ChEBI" id="CHEBI:57540"/>
    </ligand>
</feature>
<dbReference type="GO" id="GO:0005737">
    <property type="term" value="C:cytoplasm"/>
    <property type="evidence" value="ECO:0007669"/>
    <property type="project" value="UniProtKB-SubCell"/>
</dbReference>
<dbReference type="GO" id="GO:0006741">
    <property type="term" value="P:NADP+ biosynthetic process"/>
    <property type="evidence" value="ECO:0007669"/>
    <property type="project" value="UniProtKB-UniRule"/>
</dbReference>
<evidence type="ECO:0000256" key="5">
    <source>
        <dbReference type="ARBA" id="ARBA00047925"/>
    </source>
</evidence>
<feature type="binding site" evidence="6">
    <location>
        <begin position="192"/>
        <end position="197"/>
    </location>
    <ligand>
        <name>NAD(+)</name>
        <dbReference type="ChEBI" id="CHEBI:57540"/>
    </ligand>
</feature>
<dbReference type="GO" id="GO:0003951">
    <property type="term" value="F:NAD+ kinase activity"/>
    <property type="evidence" value="ECO:0007669"/>
    <property type="project" value="UniProtKB-UniRule"/>
</dbReference>
<evidence type="ECO:0000313" key="7">
    <source>
        <dbReference type="EMBL" id="DAB36432.1"/>
    </source>
</evidence>
<dbReference type="Pfam" id="PF20143">
    <property type="entry name" value="NAD_kinase_C"/>
    <property type="match status" value="1"/>
</dbReference>
<keyword evidence="1 6" id="KW-0808">Transferase</keyword>
<reference evidence="7 8" key="1">
    <citation type="journal article" date="2017" name="Front. Microbiol.">
        <title>Comparative Genomic Analysis of the Class Epsilonproteobacteria and Proposed Reclassification to Epsilonbacteraeota (phyl. nov.).</title>
        <authorList>
            <person name="Waite D.W."/>
            <person name="Vanwonterghem I."/>
            <person name="Rinke C."/>
            <person name="Parks D.H."/>
            <person name="Zhang Y."/>
            <person name="Takai K."/>
            <person name="Sievert S.M."/>
            <person name="Simon J."/>
            <person name="Campbell B.J."/>
            <person name="Hanson T.E."/>
            <person name="Woyke T."/>
            <person name="Klotz M.G."/>
            <person name="Hugenholtz P."/>
        </authorList>
    </citation>
    <scope>NUCLEOTIDE SEQUENCE [LARGE SCALE GENOMIC DNA]</scope>
    <source>
        <strain evidence="7">UBA11420</strain>
    </source>
</reference>
<dbReference type="RefSeq" id="WP_060826410.1">
    <property type="nucleotide sequence ID" value="NZ_AP014724.1"/>
</dbReference>
<comment type="subcellular location">
    <subcellularLocation>
        <location evidence="6">Cytoplasm</location>
    </subcellularLocation>
</comment>
<feature type="active site" description="Proton acceptor" evidence="6">
    <location>
        <position position="78"/>
    </location>
</feature>